<dbReference type="EMBL" id="AYSJ01000013">
    <property type="protein sequence ID" value="ETS31218.1"/>
    <property type="molecule type" value="Genomic_DNA"/>
</dbReference>
<evidence type="ECO:0000313" key="1">
    <source>
        <dbReference type="EMBL" id="ETS31218.1"/>
    </source>
</evidence>
<organism evidence="1 2">
    <name type="scientific">Photorhabdus khanii NC19</name>
    <dbReference type="NCBI Taxonomy" id="1004151"/>
    <lineage>
        <taxon>Bacteria</taxon>
        <taxon>Pseudomonadati</taxon>
        <taxon>Pseudomonadota</taxon>
        <taxon>Gammaproteobacteria</taxon>
        <taxon>Enterobacterales</taxon>
        <taxon>Morganellaceae</taxon>
        <taxon>Photorhabdus</taxon>
    </lineage>
</organism>
<reference evidence="1 2" key="1">
    <citation type="submission" date="2013-11" db="EMBL/GenBank/DDBJ databases">
        <title>Elucidation of the Photorhabdus temperata genome and generation of transposon mutant library to identify motility mutants.</title>
        <authorList>
            <person name="Hurst S.G.IV."/>
            <person name="Micheals B."/>
            <person name="Abebe-Akele F."/>
            <person name="Rowedder H."/>
            <person name="Bullock H."/>
            <person name="Jackobeck R."/>
            <person name="Janicki E."/>
            <person name="Tisa L.S."/>
        </authorList>
    </citation>
    <scope>NUCLEOTIDE SEQUENCE [LARGE SCALE GENOMIC DNA]</scope>
    <source>
        <strain evidence="1 2">NC19</strain>
    </source>
</reference>
<dbReference type="PATRIC" id="fig|1004151.3.peg.3269"/>
<dbReference type="Proteomes" id="UP000018957">
    <property type="component" value="Unassembled WGS sequence"/>
</dbReference>
<accession>W3V5Z4</accession>
<evidence type="ECO:0000313" key="2">
    <source>
        <dbReference type="Proteomes" id="UP000018957"/>
    </source>
</evidence>
<proteinExistence type="predicted"/>
<dbReference type="AlphaFoldDB" id="W3V5Z4"/>
<gene>
    <name evidence="1" type="ORF">PTE_03173</name>
</gene>
<protein>
    <submittedName>
        <fullName evidence="1">Uncharacterized protein</fullName>
    </submittedName>
</protein>
<name>W3V5Z4_9GAMM</name>
<sequence>MFFSVGVELPKDENTVYGLIIPELCTENYGCFSVTDNKEDIAILVLH</sequence>
<comment type="caution">
    <text evidence="1">The sequence shown here is derived from an EMBL/GenBank/DDBJ whole genome shotgun (WGS) entry which is preliminary data.</text>
</comment>
<dbReference type="RefSeq" id="WP_241826078.1">
    <property type="nucleotide sequence ID" value="NZ_AYSJ01000013.1"/>
</dbReference>
<keyword evidence="2" id="KW-1185">Reference proteome</keyword>